<accession>A0A481Z3X1</accession>
<sequence>MEKKDSTFKEKVFLGGSCNLTAWRKEIAIPILQKYNVEFYNPQVEILTNNLIDEENKAKENCKYLLFVIDDKTRSIESMMKASLYIGEGRNVYLVIKEIKKKSKISEEDIGISQLEEDLNKARQYIYDIGKNRSNVKICPNIKKAIRIIVEDIKIQAPSFSHNPHETNIIT</sequence>
<dbReference type="Gene3D" id="3.40.50.450">
    <property type="match status" value="1"/>
</dbReference>
<dbReference type="InterPro" id="IPR039470">
    <property type="entry name" value="Nuc_deoxyri_tr2"/>
</dbReference>
<dbReference type="GO" id="GO:0016740">
    <property type="term" value="F:transferase activity"/>
    <property type="evidence" value="ECO:0007669"/>
    <property type="project" value="UniProtKB-KW"/>
</dbReference>
<dbReference type="Pfam" id="PF15891">
    <property type="entry name" value="Nuc_deoxyri_tr2"/>
    <property type="match status" value="1"/>
</dbReference>
<reference evidence="1" key="1">
    <citation type="journal article" date="2019" name="MBio">
        <title>Virus Genomes from Deep Sea Sediments Expand the Ocean Megavirome and Support Independent Origins of Viral Gigantism.</title>
        <authorList>
            <person name="Backstrom D."/>
            <person name="Yutin N."/>
            <person name="Jorgensen S.L."/>
            <person name="Dharamshi J."/>
            <person name="Homa F."/>
            <person name="Zaremba-Niedwiedzka K."/>
            <person name="Spang A."/>
            <person name="Wolf Y.I."/>
            <person name="Koonin E.V."/>
            <person name="Ettema T.J."/>
        </authorList>
    </citation>
    <scope>NUCLEOTIDE SEQUENCE</scope>
</reference>
<keyword evidence="1" id="KW-0808">Transferase</keyword>
<name>A0A481Z3X1_9VIRU</name>
<proteinExistence type="predicted"/>
<protein>
    <submittedName>
        <fullName evidence="1">Nucleoside 2-deoxyribosyltransferase like protein</fullName>
    </submittedName>
</protein>
<dbReference type="PANTHER" id="PTHR36300">
    <property type="entry name" value="RAW, ISOFORM A"/>
    <property type="match status" value="1"/>
</dbReference>
<dbReference type="EMBL" id="MK500494">
    <property type="protein sequence ID" value="QBK90603.1"/>
    <property type="molecule type" value="Genomic_DNA"/>
</dbReference>
<dbReference type="PANTHER" id="PTHR36300:SF1">
    <property type="entry name" value="RAW, ISOFORM A"/>
    <property type="match status" value="1"/>
</dbReference>
<organism evidence="1">
    <name type="scientific">Pithovirus LCPAC104</name>
    <dbReference type="NCBI Taxonomy" id="2506589"/>
    <lineage>
        <taxon>Viruses</taxon>
        <taxon>Pithoviruses</taxon>
    </lineage>
</organism>
<evidence type="ECO:0000313" key="1">
    <source>
        <dbReference type="EMBL" id="QBK90603.1"/>
    </source>
</evidence>
<gene>
    <name evidence="1" type="ORF">LCPAC104_00990</name>
</gene>
<dbReference type="GO" id="GO:0005886">
    <property type="term" value="C:plasma membrane"/>
    <property type="evidence" value="ECO:0007669"/>
    <property type="project" value="TreeGrafter"/>
</dbReference>